<dbReference type="EMBL" id="VLKL01000004">
    <property type="protein sequence ID" value="TWI07561.1"/>
    <property type="molecule type" value="Genomic_DNA"/>
</dbReference>
<keyword evidence="1" id="KW-1133">Transmembrane helix</keyword>
<keyword evidence="1" id="KW-0472">Membrane</keyword>
<name>A0A562LIZ9_9BRAD</name>
<evidence type="ECO:0000313" key="2">
    <source>
        <dbReference type="EMBL" id="TWI07561.1"/>
    </source>
</evidence>
<dbReference type="Proteomes" id="UP000317176">
    <property type="component" value="Unassembled WGS sequence"/>
</dbReference>
<reference evidence="2 3" key="1">
    <citation type="journal article" date="2015" name="Stand. Genomic Sci.">
        <title>Genomic Encyclopedia of Bacterial and Archaeal Type Strains, Phase III: the genomes of soil and plant-associated and newly described type strains.</title>
        <authorList>
            <person name="Whitman W.B."/>
            <person name="Woyke T."/>
            <person name="Klenk H.P."/>
            <person name="Zhou Y."/>
            <person name="Lilburn T.G."/>
            <person name="Beck B.J."/>
            <person name="De Vos P."/>
            <person name="Vandamme P."/>
            <person name="Eisen J.A."/>
            <person name="Garrity G."/>
            <person name="Hugenholtz P."/>
            <person name="Kyrpides N.C."/>
        </authorList>
    </citation>
    <scope>NUCLEOTIDE SEQUENCE [LARGE SCALE GENOMIC DNA]</scope>
    <source>
        <strain evidence="2 3">CGMCC 1.10947</strain>
    </source>
</reference>
<feature type="transmembrane region" description="Helical" evidence="1">
    <location>
        <begin position="21"/>
        <end position="39"/>
    </location>
</feature>
<evidence type="ECO:0000313" key="3">
    <source>
        <dbReference type="Proteomes" id="UP000317176"/>
    </source>
</evidence>
<comment type="caution">
    <text evidence="2">The sequence shown here is derived from an EMBL/GenBank/DDBJ whole genome shotgun (WGS) entry which is preliminary data.</text>
</comment>
<dbReference type="AlphaFoldDB" id="A0A562LIZ9"/>
<protein>
    <submittedName>
        <fullName evidence="2">Uncharacterized protein</fullName>
    </submittedName>
</protein>
<accession>A0A562LIZ9</accession>
<keyword evidence="1" id="KW-0812">Transmembrane</keyword>
<keyword evidence="3" id="KW-1185">Reference proteome</keyword>
<gene>
    <name evidence="2" type="ORF">IQ17_01913</name>
</gene>
<proteinExistence type="predicted"/>
<sequence>MSGKLNRRNVRQFRAPHYVSAIWAISFTVMAGLVPAIHASPPTKDVDARVKPGHDDGELARIRLYNVIAPHGISYTTILSAMPRKAACFWIGLIARCSSTSATAGASSTGPVIWISCAVDRLCTRAAMLTVWPK</sequence>
<organism evidence="2 3">
    <name type="scientific">Bradyrhizobium daqingense</name>
    <dbReference type="NCBI Taxonomy" id="993502"/>
    <lineage>
        <taxon>Bacteria</taxon>
        <taxon>Pseudomonadati</taxon>
        <taxon>Pseudomonadota</taxon>
        <taxon>Alphaproteobacteria</taxon>
        <taxon>Hyphomicrobiales</taxon>
        <taxon>Nitrobacteraceae</taxon>
        <taxon>Bradyrhizobium</taxon>
    </lineage>
</organism>
<evidence type="ECO:0000256" key="1">
    <source>
        <dbReference type="SAM" id="Phobius"/>
    </source>
</evidence>